<dbReference type="InterPro" id="IPR004358">
    <property type="entry name" value="Sig_transdc_His_kin-like_C"/>
</dbReference>
<dbReference type="Pfam" id="PF00512">
    <property type="entry name" value="HisKA"/>
    <property type="match status" value="1"/>
</dbReference>
<evidence type="ECO:0000256" key="7">
    <source>
        <dbReference type="ARBA" id="ARBA00022840"/>
    </source>
</evidence>
<keyword evidence="10" id="KW-0812">Transmembrane</keyword>
<evidence type="ECO:0000256" key="4">
    <source>
        <dbReference type="ARBA" id="ARBA00022679"/>
    </source>
</evidence>
<dbReference type="PROSITE" id="PS50109">
    <property type="entry name" value="HIS_KIN"/>
    <property type="match status" value="1"/>
</dbReference>
<feature type="transmembrane region" description="Helical" evidence="10">
    <location>
        <begin position="57"/>
        <end position="76"/>
    </location>
</feature>
<keyword evidence="9" id="KW-0175">Coiled coil</keyword>
<reference evidence="12 13" key="1">
    <citation type="submission" date="2019-09" db="EMBL/GenBank/DDBJ databases">
        <title>Genomes of Cryomorphaceae.</title>
        <authorList>
            <person name="Bowman J.P."/>
        </authorList>
    </citation>
    <scope>NUCLEOTIDE SEQUENCE [LARGE SCALE GENOMIC DNA]</scope>
    <source>
        <strain evidence="12 13">KCTC 52047</strain>
    </source>
</reference>
<dbReference type="InterPro" id="IPR003661">
    <property type="entry name" value="HisK_dim/P_dom"/>
</dbReference>
<feature type="transmembrane region" description="Helical" evidence="10">
    <location>
        <begin position="82"/>
        <end position="105"/>
    </location>
</feature>
<comment type="caution">
    <text evidence="12">The sequence shown here is derived from an EMBL/GenBank/DDBJ whole genome shotgun (WGS) entry which is preliminary data.</text>
</comment>
<evidence type="ECO:0000256" key="5">
    <source>
        <dbReference type="ARBA" id="ARBA00022741"/>
    </source>
</evidence>
<dbReference type="CDD" id="cd00075">
    <property type="entry name" value="HATPase"/>
    <property type="match status" value="1"/>
</dbReference>
<dbReference type="PANTHER" id="PTHR42878:SF7">
    <property type="entry name" value="SENSOR HISTIDINE KINASE GLRK"/>
    <property type="match status" value="1"/>
</dbReference>
<name>A0A6N6M3E3_9FLAO</name>
<keyword evidence="4" id="KW-0808">Transferase</keyword>
<dbReference type="InterPro" id="IPR036097">
    <property type="entry name" value="HisK_dim/P_sf"/>
</dbReference>
<keyword evidence="8" id="KW-0902">Two-component regulatory system</keyword>
<dbReference type="AlphaFoldDB" id="A0A6N6M3E3"/>
<dbReference type="Gene3D" id="1.10.287.130">
    <property type="match status" value="1"/>
</dbReference>
<dbReference type="SMART" id="SM00387">
    <property type="entry name" value="HATPase_c"/>
    <property type="match status" value="1"/>
</dbReference>
<evidence type="ECO:0000256" key="8">
    <source>
        <dbReference type="ARBA" id="ARBA00023012"/>
    </source>
</evidence>
<evidence type="ECO:0000259" key="11">
    <source>
        <dbReference type="PROSITE" id="PS50109"/>
    </source>
</evidence>
<dbReference type="GO" id="GO:0000155">
    <property type="term" value="F:phosphorelay sensor kinase activity"/>
    <property type="evidence" value="ECO:0007669"/>
    <property type="project" value="InterPro"/>
</dbReference>
<protein>
    <recommendedName>
        <fullName evidence="2">histidine kinase</fullName>
        <ecNumber evidence="2">2.7.13.3</ecNumber>
    </recommendedName>
</protein>
<keyword evidence="7" id="KW-0067">ATP-binding</keyword>
<evidence type="ECO:0000256" key="1">
    <source>
        <dbReference type="ARBA" id="ARBA00000085"/>
    </source>
</evidence>
<dbReference type="SUPFAM" id="SSF55874">
    <property type="entry name" value="ATPase domain of HSP90 chaperone/DNA topoisomerase II/histidine kinase"/>
    <property type="match status" value="1"/>
</dbReference>
<dbReference type="InterPro" id="IPR005467">
    <property type="entry name" value="His_kinase_dom"/>
</dbReference>
<dbReference type="GO" id="GO:0030295">
    <property type="term" value="F:protein kinase activator activity"/>
    <property type="evidence" value="ECO:0007669"/>
    <property type="project" value="TreeGrafter"/>
</dbReference>
<keyword evidence="13" id="KW-1185">Reference proteome</keyword>
<comment type="catalytic activity">
    <reaction evidence="1">
        <text>ATP + protein L-histidine = ADP + protein N-phospho-L-histidine.</text>
        <dbReference type="EC" id="2.7.13.3"/>
    </reaction>
</comment>
<keyword evidence="6 12" id="KW-0418">Kinase</keyword>
<evidence type="ECO:0000256" key="10">
    <source>
        <dbReference type="SAM" id="Phobius"/>
    </source>
</evidence>
<dbReference type="GO" id="GO:0000156">
    <property type="term" value="F:phosphorelay response regulator activity"/>
    <property type="evidence" value="ECO:0007669"/>
    <property type="project" value="TreeGrafter"/>
</dbReference>
<evidence type="ECO:0000313" key="13">
    <source>
        <dbReference type="Proteomes" id="UP000435357"/>
    </source>
</evidence>
<dbReference type="EC" id="2.7.13.3" evidence="2"/>
<dbReference type="GO" id="GO:0005524">
    <property type="term" value="F:ATP binding"/>
    <property type="evidence" value="ECO:0007669"/>
    <property type="project" value="UniProtKB-KW"/>
</dbReference>
<evidence type="ECO:0000256" key="2">
    <source>
        <dbReference type="ARBA" id="ARBA00012438"/>
    </source>
</evidence>
<feature type="transmembrane region" description="Helical" evidence="10">
    <location>
        <begin position="28"/>
        <end position="45"/>
    </location>
</feature>
<keyword evidence="3" id="KW-0597">Phosphoprotein</keyword>
<dbReference type="Proteomes" id="UP000435357">
    <property type="component" value="Unassembled WGS sequence"/>
</dbReference>
<dbReference type="InterPro" id="IPR036890">
    <property type="entry name" value="HATPase_C_sf"/>
</dbReference>
<feature type="transmembrane region" description="Helical" evidence="10">
    <location>
        <begin position="117"/>
        <end position="145"/>
    </location>
</feature>
<sequence>MESLTDNQQHIPTKKAIEEELKAGAKNFHVIGVWVAILFDPVFGFTDYLNFPDDWHYIMIFRLSVSVLSLITLWQFKRGNISVYTLVAIPFALISFQNAFTYSLLETSNLMTHNLNYLALFMGAALFLVWPAIFSIIAVGASFIATVIFVLQNPALDLNEFAREGGLLLSTGAIFTILLVQARYRLRKLEIKARLGLKENLRINAEQKEKLEQQTKELHAAKEEIERINDDLEETVNERTKKLRKSNDEMNRLVYSLSHDFKTPLVNLRGLLELVRSTDDKQQLDVLYKEMNGSLNRFDNLLNDMNSYSIYWEKEIEVEEFNPKQLIDNLWKQLRFMHENNVELTITGSDQLFIGDSKKLNVVLRSILSNAVIYQKDEGENRVSVDIDIDNNSLIMSIEDNGEGIDKEIKDKIFDLFYRGNPKSTGAGIGLYIARGIIENMGGKLTLQSEPNEFTRVEITVPRQ</sequence>
<dbReference type="GO" id="GO:0007234">
    <property type="term" value="P:osmosensory signaling via phosphorelay pathway"/>
    <property type="evidence" value="ECO:0007669"/>
    <property type="project" value="TreeGrafter"/>
</dbReference>
<dbReference type="CDD" id="cd00082">
    <property type="entry name" value="HisKA"/>
    <property type="match status" value="1"/>
</dbReference>
<dbReference type="Pfam" id="PF02518">
    <property type="entry name" value="HATPase_c"/>
    <property type="match status" value="1"/>
</dbReference>
<dbReference type="InterPro" id="IPR003594">
    <property type="entry name" value="HATPase_dom"/>
</dbReference>
<keyword evidence="10" id="KW-1133">Transmembrane helix</keyword>
<keyword evidence="5" id="KW-0547">Nucleotide-binding</keyword>
<dbReference type="InterPro" id="IPR050351">
    <property type="entry name" value="BphY/WalK/GraS-like"/>
</dbReference>
<feature type="transmembrane region" description="Helical" evidence="10">
    <location>
        <begin position="165"/>
        <end position="184"/>
    </location>
</feature>
<feature type="coiled-coil region" evidence="9">
    <location>
        <begin position="194"/>
        <end position="249"/>
    </location>
</feature>
<feature type="domain" description="Histidine kinase" evidence="11">
    <location>
        <begin position="256"/>
        <end position="464"/>
    </location>
</feature>
<dbReference type="PRINTS" id="PR00344">
    <property type="entry name" value="BCTRLSENSOR"/>
</dbReference>
<dbReference type="OrthoDB" id="9811889at2"/>
<proteinExistence type="predicted"/>
<evidence type="ECO:0000256" key="6">
    <source>
        <dbReference type="ARBA" id="ARBA00022777"/>
    </source>
</evidence>
<dbReference type="RefSeq" id="WP_151168339.1">
    <property type="nucleotide sequence ID" value="NZ_WACR01000007.1"/>
</dbReference>
<gene>
    <name evidence="12" type="ORF">F3059_08840</name>
</gene>
<evidence type="ECO:0000313" key="12">
    <source>
        <dbReference type="EMBL" id="KAB1063665.1"/>
    </source>
</evidence>
<evidence type="ECO:0000256" key="3">
    <source>
        <dbReference type="ARBA" id="ARBA00022553"/>
    </source>
</evidence>
<dbReference type="PANTHER" id="PTHR42878">
    <property type="entry name" value="TWO-COMPONENT HISTIDINE KINASE"/>
    <property type="match status" value="1"/>
</dbReference>
<evidence type="ECO:0000256" key="9">
    <source>
        <dbReference type="SAM" id="Coils"/>
    </source>
</evidence>
<dbReference type="SUPFAM" id="SSF47384">
    <property type="entry name" value="Homodimeric domain of signal transducing histidine kinase"/>
    <property type="match status" value="1"/>
</dbReference>
<keyword evidence="10" id="KW-0472">Membrane</keyword>
<organism evidence="12 13">
    <name type="scientific">Salibacter halophilus</name>
    <dbReference type="NCBI Taxonomy" id="1803916"/>
    <lineage>
        <taxon>Bacteria</taxon>
        <taxon>Pseudomonadati</taxon>
        <taxon>Bacteroidota</taxon>
        <taxon>Flavobacteriia</taxon>
        <taxon>Flavobacteriales</taxon>
        <taxon>Salibacteraceae</taxon>
        <taxon>Salibacter</taxon>
    </lineage>
</organism>
<dbReference type="SMART" id="SM00388">
    <property type="entry name" value="HisKA"/>
    <property type="match status" value="1"/>
</dbReference>
<accession>A0A6N6M3E3</accession>
<dbReference type="Gene3D" id="3.30.565.10">
    <property type="entry name" value="Histidine kinase-like ATPase, C-terminal domain"/>
    <property type="match status" value="1"/>
</dbReference>
<dbReference type="EMBL" id="WACR01000007">
    <property type="protein sequence ID" value="KAB1063665.1"/>
    <property type="molecule type" value="Genomic_DNA"/>
</dbReference>